<proteinExistence type="predicted"/>
<reference evidence="2" key="1">
    <citation type="journal article" date="2015" name="Nature">
        <title>Complex archaea that bridge the gap between prokaryotes and eukaryotes.</title>
        <authorList>
            <person name="Spang A."/>
            <person name="Saw J.H."/>
            <person name="Jorgensen S.L."/>
            <person name="Zaremba-Niedzwiedzka K."/>
            <person name="Martijn J."/>
            <person name="Lind A.E."/>
            <person name="van Eijk R."/>
            <person name="Schleper C."/>
            <person name="Guy L."/>
            <person name="Ettema T.J."/>
        </authorList>
    </citation>
    <scope>NUCLEOTIDE SEQUENCE</scope>
</reference>
<keyword evidence="1" id="KW-0472">Membrane</keyword>
<accession>A0A0F9H9F5</accession>
<comment type="caution">
    <text evidence="2">The sequence shown here is derived from an EMBL/GenBank/DDBJ whole genome shotgun (WGS) entry which is preliminary data.</text>
</comment>
<dbReference type="EMBL" id="LAZR01015709">
    <property type="protein sequence ID" value="KKM07720.1"/>
    <property type="molecule type" value="Genomic_DNA"/>
</dbReference>
<evidence type="ECO:0000313" key="2">
    <source>
        <dbReference type="EMBL" id="KKM07720.1"/>
    </source>
</evidence>
<feature type="non-terminal residue" evidence="2">
    <location>
        <position position="1"/>
    </location>
</feature>
<protein>
    <submittedName>
        <fullName evidence="2">Uncharacterized protein</fullName>
    </submittedName>
</protein>
<gene>
    <name evidence="2" type="ORF">LCGC14_1731020</name>
</gene>
<evidence type="ECO:0000256" key="1">
    <source>
        <dbReference type="SAM" id="Phobius"/>
    </source>
</evidence>
<dbReference type="AlphaFoldDB" id="A0A0F9H9F5"/>
<feature type="transmembrane region" description="Helical" evidence="1">
    <location>
        <begin position="7"/>
        <end position="26"/>
    </location>
</feature>
<sequence length="95" mass="10699">MSKKTHLTIIILAGTIILLLSINFLGNDTASSELSVMHEKLAIALQTGSYLEGYQQALHDADSLKLFEWEDYDQAITIGRLSQHRERLENLKGEK</sequence>
<keyword evidence="1" id="KW-0812">Transmembrane</keyword>
<organism evidence="2">
    <name type="scientific">marine sediment metagenome</name>
    <dbReference type="NCBI Taxonomy" id="412755"/>
    <lineage>
        <taxon>unclassified sequences</taxon>
        <taxon>metagenomes</taxon>
        <taxon>ecological metagenomes</taxon>
    </lineage>
</organism>
<keyword evidence="1" id="KW-1133">Transmembrane helix</keyword>
<name>A0A0F9H9F5_9ZZZZ</name>